<evidence type="ECO:0000313" key="3">
    <source>
        <dbReference type="Proteomes" id="UP000179769"/>
    </source>
</evidence>
<gene>
    <name evidence="2" type="ORF">BBK14_32720</name>
</gene>
<proteinExistence type="predicted"/>
<evidence type="ECO:0000313" key="2">
    <source>
        <dbReference type="EMBL" id="OHV39802.1"/>
    </source>
</evidence>
<keyword evidence="3" id="KW-1185">Reference proteome</keyword>
<evidence type="ECO:0000256" key="1">
    <source>
        <dbReference type="SAM" id="Phobius"/>
    </source>
</evidence>
<dbReference type="RefSeq" id="WP_071060951.1">
    <property type="nucleotide sequence ID" value="NZ_MAXA01000081.1"/>
</dbReference>
<keyword evidence="1" id="KW-0812">Transmembrane</keyword>
<accession>A0A1S1R3C1</accession>
<dbReference type="OrthoDB" id="4325083at2"/>
<dbReference type="Proteomes" id="UP000179769">
    <property type="component" value="Unassembled WGS sequence"/>
</dbReference>
<keyword evidence="1" id="KW-1133">Transmembrane helix</keyword>
<dbReference type="EMBL" id="MAXA01000081">
    <property type="protein sequence ID" value="OHV39802.1"/>
    <property type="molecule type" value="Genomic_DNA"/>
</dbReference>
<reference evidence="3" key="1">
    <citation type="submission" date="2016-07" db="EMBL/GenBank/DDBJ databases">
        <title>Frankia sp. NRRL B-16219 Genome sequencing.</title>
        <authorList>
            <person name="Ghodhbane-Gtari F."/>
            <person name="Swanson E."/>
            <person name="Gueddou A."/>
            <person name="Louati M."/>
            <person name="Nouioui I."/>
            <person name="Hezbri K."/>
            <person name="Abebe-Akele F."/>
            <person name="Simpson S."/>
            <person name="Morris K."/>
            <person name="Thomas K."/>
            <person name="Gtari M."/>
            <person name="Tisa L.S."/>
        </authorList>
    </citation>
    <scope>NUCLEOTIDE SEQUENCE [LARGE SCALE GENOMIC DNA]</scope>
    <source>
        <strain evidence="3">NRRL B-16219</strain>
    </source>
</reference>
<name>A0A1S1R3C1_9ACTN</name>
<dbReference type="AlphaFoldDB" id="A0A1S1R3C1"/>
<organism evidence="2 3">
    <name type="scientific">Parafrankia soli</name>
    <dbReference type="NCBI Taxonomy" id="2599596"/>
    <lineage>
        <taxon>Bacteria</taxon>
        <taxon>Bacillati</taxon>
        <taxon>Actinomycetota</taxon>
        <taxon>Actinomycetes</taxon>
        <taxon>Frankiales</taxon>
        <taxon>Frankiaceae</taxon>
        <taxon>Parafrankia</taxon>
    </lineage>
</organism>
<sequence length="98" mass="10779">MKWQWIGLVFFSLTVLPTGLAMAADRVPRRLRARLAPVRPRGWSLLLMYSVAPFNAIPRLADASPDVTLAYTAAGVLLSLAGLMLLGIPGHRHLHRPL</sequence>
<protein>
    <submittedName>
        <fullName evidence="2">Uncharacterized protein</fullName>
    </submittedName>
</protein>
<comment type="caution">
    <text evidence="2">The sequence shown here is derived from an EMBL/GenBank/DDBJ whole genome shotgun (WGS) entry which is preliminary data.</text>
</comment>
<feature type="transmembrane region" description="Helical" evidence="1">
    <location>
        <begin position="68"/>
        <end position="88"/>
    </location>
</feature>
<keyword evidence="1" id="KW-0472">Membrane</keyword>